<organism evidence="8 9">
    <name type="scientific">Lachancea quebecensis</name>
    <dbReference type="NCBI Taxonomy" id="1654605"/>
    <lineage>
        <taxon>Eukaryota</taxon>
        <taxon>Fungi</taxon>
        <taxon>Dikarya</taxon>
        <taxon>Ascomycota</taxon>
        <taxon>Saccharomycotina</taxon>
        <taxon>Saccharomycetes</taxon>
        <taxon>Saccharomycetales</taxon>
        <taxon>Saccharomycetaceae</taxon>
        <taxon>Lachancea</taxon>
    </lineage>
</organism>
<evidence type="ECO:0000256" key="1">
    <source>
        <dbReference type="ARBA" id="ARBA00004123"/>
    </source>
</evidence>
<dbReference type="Proteomes" id="UP000236544">
    <property type="component" value="Unassembled WGS sequence"/>
</dbReference>
<dbReference type="Pfam" id="PF13638">
    <property type="entry name" value="PIN_4"/>
    <property type="match status" value="1"/>
</dbReference>
<dbReference type="InterPro" id="IPR049014">
    <property type="entry name" value="SWT1_C"/>
</dbReference>
<evidence type="ECO:0000256" key="4">
    <source>
        <dbReference type="ARBA" id="ARBA00060839"/>
    </source>
</evidence>
<evidence type="ECO:0000256" key="6">
    <source>
        <dbReference type="SAM" id="MobiDB-lite"/>
    </source>
</evidence>
<dbReference type="FunFam" id="3.40.50.1010:FF:000045">
    <property type="entry name" value="Transcriptional protein swt1"/>
    <property type="match status" value="1"/>
</dbReference>
<dbReference type="PANTHER" id="PTHR16161:SF0">
    <property type="entry name" value="TRANSCRIPTIONAL PROTEIN SWT1"/>
    <property type="match status" value="1"/>
</dbReference>
<dbReference type="PANTHER" id="PTHR16161">
    <property type="entry name" value="TRANSCRIPTIONAL PROTEIN SWT1"/>
    <property type="match status" value="1"/>
</dbReference>
<feature type="domain" description="PIN" evidence="7">
    <location>
        <begin position="113"/>
        <end position="239"/>
    </location>
</feature>
<dbReference type="EMBL" id="LN890565">
    <property type="protein sequence ID" value="CUS21693.1"/>
    <property type="molecule type" value="Genomic_DNA"/>
</dbReference>
<dbReference type="GO" id="GO:0005634">
    <property type="term" value="C:nucleus"/>
    <property type="evidence" value="ECO:0007669"/>
    <property type="project" value="UniProtKB-SubCell"/>
</dbReference>
<accession>A0A0P1KPB2</accession>
<dbReference type="InterPro" id="IPR029060">
    <property type="entry name" value="PIN-like_dom_sf"/>
</dbReference>
<sequence>MTKLPDKKYTIEDIERIFIRRPSDGGDPGALQYSREPTATRLSGEDQCTSSLPAPGIDDDAPMIDMSNESGVQMVSEAVASQRDHEPHQEIEGEDLMELDSIPPAAETSSSTTAFVVDTNFIISHLDILESLRSSSSQFNHQIIIPRTVIHELDGLKNSNHSSSQVTSKGAISALARKANDWIYSNLANVAQDVMGQRLNQRLDYESRKDDSILDCCLFFKERLHRFVILMSNDKNLCMKALTEGVLTVSFRRGMSADSIAQKAYEEKAFSFSPNEHAACHKEAASHPSKQVGAAVQSSSFEKIALTIRREIESLVLSAIDFVMRAEYGDDLDLTDYNEQKLTDLKSGCHYIFKFWLSVFAEYFSTGDTRKQDWKNVPSNLVSTPSTVSDLEKFVQYWVFALHCLYKKRDDQQKNALQILSRRWSNGVRSGVL</sequence>
<gene>
    <name evidence="8" type="ORF">LAQU0_S03e08504g</name>
</gene>
<evidence type="ECO:0000256" key="5">
    <source>
        <dbReference type="ARBA" id="ARBA00074620"/>
    </source>
</evidence>
<proteinExistence type="inferred from homology"/>
<dbReference type="GO" id="GO:0004540">
    <property type="term" value="F:RNA nuclease activity"/>
    <property type="evidence" value="ECO:0007669"/>
    <property type="project" value="UniProtKB-ARBA"/>
</dbReference>
<keyword evidence="2" id="KW-0804">Transcription</keyword>
<name>A0A0P1KPB2_9SACH</name>
<feature type="compositionally biased region" description="Polar residues" evidence="6">
    <location>
        <begin position="35"/>
        <end position="52"/>
    </location>
</feature>
<keyword evidence="3" id="KW-0539">Nucleus</keyword>
<evidence type="ECO:0000259" key="7">
    <source>
        <dbReference type="SMART" id="SM00670"/>
    </source>
</evidence>
<dbReference type="Gene3D" id="3.40.50.1010">
    <property type="entry name" value="5'-nuclease"/>
    <property type="match status" value="1"/>
</dbReference>
<dbReference type="InterPro" id="IPR002716">
    <property type="entry name" value="PIN_dom"/>
</dbReference>
<reference evidence="9" key="1">
    <citation type="submission" date="2015-10" db="EMBL/GenBank/DDBJ databases">
        <authorList>
            <person name="Devillers H."/>
        </authorList>
    </citation>
    <scope>NUCLEOTIDE SEQUENCE [LARGE SCALE GENOMIC DNA]</scope>
</reference>
<evidence type="ECO:0000313" key="8">
    <source>
        <dbReference type="EMBL" id="CUS21693.1"/>
    </source>
</evidence>
<dbReference type="InterPro" id="IPR052626">
    <property type="entry name" value="SWT1_Regulator"/>
</dbReference>
<dbReference type="SUPFAM" id="SSF88723">
    <property type="entry name" value="PIN domain-like"/>
    <property type="match status" value="1"/>
</dbReference>
<feature type="region of interest" description="Disordered" evidence="6">
    <location>
        <begin position="20"/>
        <end position="59"/>
    </location>
</feature>
<dbReference type="OrthoDB" id="2017974at2759"/>
<dbReference type="CDD" id="cd18727">
    <property type="entry name" value="PIN_Swt1-like"/>
    <property type="match status" value="1"/>
</dbReference>
<evidence type="ECO:0000256" key="3">
    <source>
        <dbReference type="ARBA" id="ARBA00023242"/>
    </source>
</evidence>
<comment type="similarity">
    <text evidence="4">Belongs to the SWT1 family.</text>
</comment>
<dbReference type="Pfam" id="PF21693">
    <property type="entry name" value="SWT1_3rd"/>
    <property type="match status" value="1"/>
</dbReference>
<dbReference type="SMART" id="SM00670">
    <property type="entry name" value="PINc"/>
    <property type="match status" value="1"/>
</dbReference>
<evidence type="ECO:0000313" key="9">
    <source>
        <dbReference type="Proteomes" id="UP000236544"/>
    </source>
</evidence>
<comment type="subcellular location">
    <subcellularLocation>
        <location evidence="1">Nucleus</location>
    </subcellularLocation>
</comment>
<evidence type="ECO:0000256" key="2">
    <source>
        <dbReference type="ARBA" id="ARBA00023163"/>
    </source>
</evidence>
<keyword evidence="9" id="KW-1185">Reference proteome</keyword>
<protein>
    <recommendedName>
        <fullName evidence="5">Transcriptional protein SWT1</fullName>
    </recommendedName>
</protein>
<dbReference type="AlphaFoldDB" id="A0A0P1KPB2"/>